<accession>A0A1V0BHI7</accession>
<reference evidence="1 2" key="1">
    <citation type="submission" date="2017-03" db="EMBL/GenBank/DDBJ databases">
        <title>Rapid Whole Genome Sequencing of Comamonas kerstersii Causing Continuous ambulatory Peritoneal Dialysis-Associated Peritonitis.</title>
        <authorList>
            <person name="Zheng B."/>
        </authorList>
    </citation>
    <scope>NUCLEOTIDE SEQUENCE [LARGE SCALE GENOMIC DNA]</scope>
    <source>
        <strain evidence="1 2">8943</strain>
    </source>
</reference>
<name>A0A1V0BHI7_9BURK</name>
<protein>
    <recommendedName>
        <fullName evidence="3">Cellulose biosynthesis protein BcsE</fullName>
    </recommendedName>
</protein>
<dbReference type="Proteomes" id="UP000242792">
    <property type="component" value="Chromosome"/>
</dbReference>
<dbReference type="OrthoDB" id="5840260at2"/>
<evidence type="ECO:0008006" key="3">
    <source>
        <dbReference type="Google" id="ProtNLM"/>
    </source>
</evidence>
<evidence type="ECO:0000313" key="1">
    <source>
        <dbReference type="EMBL" id="AQZ99302.1"/>
    </source>
</evidence>
<gene>
    <name evidence="1" type="ORF">B5M06_14635</name>
</gene>
<dbReference type="KEGG" id="cke:B5M06_14635"/>
<organism evidence="1 2">
    <name type="scientific">Comamonas kerstersii</name>
    <dbReference type="NCBI Taxonomy" id="225992"/>
    <lineage>
        <taxon>Bacteria</taxon>
        <taxon>Pseudomonadati</taxon>
        <taxon>Pseudomonadota</taxon>
        <taxon>Betaproteobacteria</taxon>
        <taxon>Burkholderiales</taxon>
        <taxon>Comamonadaceae</taxon>
        <taxon>Comamonas</taxon>
    </lineage>
</organism>
<dbReference type="InterPro" id="IPR017745">
    <property type="entry name" value="BcsE"/>
</dbReference>
<dbReference type="GeneID" id="83040546"/>
<dbReference type="RefSeq" id="WP_080025281.1">
    <property type="nucleotide sequence ID" value="NZ_CP020121.1"/>
</dbReference>
<dbReference type="Pfam" id="PF10995">
    <property type="entry name" value="CBP_BcsE"/>
    <property type="match status" value="1"/>
</dbReference>
<proteinExistence type="predicted"/>
<dbReference type="EMBL" id="CP020121">
    <property type="protein sequence ID" value="AQZ99302.1"/>
    <property type="molecule type" value="Genomic_DNA"/>
</dbReference>
<dbReference type="AlphaFoldDB" id="A0A1V0BHI7"/>
<dbReference type="GO" id="GO:0035438">
    <property type="term" value="F:cyclic-di-GMP binding"/>
    <property type="evidence" value="ECO:0007669"/>
    <property type="project" value="InterPro"/>
</dbReference>
<evidence type="ECO:0000313" key="2">
    <source>
        <dbReference type="Proteomes" id="UP000242792"/>
    </source>
</evidence>
<sequence>MSLKRFFQNLWHRKVTTSAPRATLAIENLPQMLDALPSTCNTALWGQDIPAMRIWQYSVLREMLVQAPVLVLAPDAQQAQAIANQPDFAQALRKGHLKIWILSDSDQQKIAKSNGFFDFLLDLNAVGLKPNHALLCLDLFPIFHYTALEHLSHLDRLLRQWARKRQQPSVWFLLFRGAFQPSMERRSFLSHAFPYAATLQMEHQGLSLHINRWNSAQGAVFQTRYGLEPEHEASPRLRANGSMVYMHDSQQTIVAADLSTVYTTQACVPGIRLLPPNWIVLPNWESLEQACQSAIAATVLIDAGTSDNLKALATLVHRLRITHPASFKIAVKETSDHLRVHTEEALAQLGINTVIYKGSQFSRTVRRLTELQHTWFYGKVPESVDEILDALTPIAEYGYHSPEKFCHTLRNFLENPLRAHLSHSLVHLHLLPTVSHTMALQQLKISRPGELFTNYSREIVIFLYACREADMDNVLSRIFQSPIESIFQSQESFHLTEDINHDLIKMQISLQKLSLPDYSMIFEKSNALSLKNRIKEDTNSTEEIKKEFPLSINSKNKNIYHNKRTEWVQSNKEVK</sequence>